<feature type="domain" description="DUF7507" evidence="4">
    <location>
        <begin position="2618"/>
        <end position="2715"/>
    </location>
</feature>
<feature type="domain" description="DUF7507" evidence="4">
    <location>
        <begin position="1309"/>
        <end position="1403"/>
    </location>
</feature>
<feature type="domain" description="DUF7507" evidence="4">
    <location>
        <begin position="5523"/>
        <end position="5619"/>
    </location>
</feature>
<feature type="domain" description="DUF7507" evidence="4">
    <location>
        <begin position="3809"/>
        <end position="3897"/>
    </location>
</feature>
<feature type="region of interest" description="Disordered" evidence="1">
    <location>
        <begin position="472"/>
        <end position="496"/>
    </location>
</feature>
<keyword evidence="6" id="KW-1185">Reference proteome</keyword>
<dbReference type="NCBIfam" id="TIGR01451">
    <property type="entry name" value="B_ant_repeat"/>
    <property type="match status" value="46"/>
</dbReference>
<evidence type="ECO:0000259" key="3">
    <source>
        <dbReference type="Pfam" id="PF01345"/>
    </source>
</evidence>
<dbReference type="EMBL" id="CP030041">
    <property type="protein sequence ID" value="AWW32115.1"/>
    <property type="molecule type" value="Genomic_DNA"/>
</dbReference>
<feature type="domain" description="DUF7507" evidence="4">
    <location>
        <begin position="4881"/>
        <end position="4976"/>
    </location>
</feature>
<feature type="domain" description="DUF11" evidence="3">
    <location>
        <begin position="6016"/>
        <end position="6134"/>
    </location>
</feature>
<feature type="domain" description="DUF7507" evidence="4">
    <location>
        <begin position="2510"/>
        <end position="2606"/>
    </location>
</feature>
<feature type="compositionally biased region" description="Acidic residues" evidence="1">
    <location>
        <begin position="1713"/>
        <end position="1725"/>
    </location>
</feature>
<feature type="region of interest" description="Disordered" evidence="1">
    <location>
        <begin position="932"/>
        <end position="951"/>
    </location>
</feature>
<dbReference type="InterPro" id="IPR006626">
    <property type="entry name" value="PbH1"/>
</dbReference>
<feature type="domain" description="DUF7507" evidence="4">
    <location>
        <begin position="3057"/>
        <end position="3153"/>
    </location>
</feature>
<feature type="domain" description="DUF7507" evidence="4">
    <location>
        <begin position="2287"/>
        <end position="2387"/>
    </location>
</feature>
<sequence length="6227" mass="657562">MVVVRNTLLLFMILFGLVRMPSANAQFITTDMQVSMVVDNASPNVGDNVVFTLTVQNAGDSPASGVIVTNTLPNGLSYVSDNGGGDYDPSTGNWGLGIMGAGATASLQIVAEVNPKGNYTASASVSANQNDNFPGNNTSNVTLSPIPVAATSITQTVSTTSPQIGEEVTFTITVDNAGPSTATGLLMAGSLGDGLEYVSSNSSSGSFDPDAATWQINDLSAGNQATLNIVALVLQPISQNTSYQLEAAITNQNELDPDTDDNTSSVTLSPLASPSWEIDKSASDDNYAVPGDQVGFEIRLENTGNVNISNVQLSDELVDAAPVLSSGDSNGDGVLNPSETWIYTATYTVTQEDIDNGNITNAVSAQGTPLDGDLTAATDEATVAAQQNPNWVLTKTSATSPNEYADPGDVVTFDFTLENTGNVSISEVDLTDAQVSEGPSYLGGDLDSDQVLDVGETWTFAASYTVTQEDIDNGSFTNSATASGTPAGGDLDPASDNETIDAVQNPSWTLTKSSTSSPNEFTNPGEELSYQIILENTGNVTISNVDVSDPSASNGPDLIGGDDNGNGVLDVGETWTLEATYTVTQADIDAGEYTNTATASGTPAGGDLTDVSDDETVPAVQNPSWAIEKNATTTGGYTNPGDVVDYEITVTNTGNVSIEEVAVLDGKASNGPVYVSGDGDNDQALDVGEEWVFSASYTVTQEDIDNGSFTNTATATGDPAGGDLEDVSDDETVPAIQEPAWTIEKSTEEINYTQVGQVLSYTIEVTNTGNVSISGINVTDPQATNGPTYISGDSGGDQVMAPGETWQFSATHEVTQDDLNNGSFTNTVTADGNPAGGELDDVSDEVTVPAVKDPAIRVLKVSDKSGYSQVGEEITYTVYVQNSGNVSLSDVTVTDPLTDFTDNIDIINSGEIIEFTTTYTVTQEDIDNGSITNTASISATDPDGNELPSEDSEIINASQTPKISLSKNTDQTSYDAVGEVITYEIVVANTGNITIENPVVDDPQATTGPTYTSGDDDGDGTLDVGESWVYTATHEVTQEDIDAGSFTNNVTANGDPAAGTLKEETANETVDADQLPEWGITKTNTNPSNSYAQVGDELTYDIVIENTGNVSINNVSVFDPKATSGPTYVSGDDTNPEVLDVGESWTYQVTYTVTQNDIDNGGYTNTASASGNSIGGTLPEVSDDETVPAEVLPSWAITKTAAQPTYQTVGENVTFTIEVDNTGNTSILNPVIDDPLATSGPTYQSGDTDGDGQIDPDETWTYQVTYQITQEDINNGSFTNTATASGDPSNGTLDDVTDEETIDAVQISELSIDKSVDPSTYDTAGEQIQFTIVVTNTGNMPLNNVVATDPMLGVNESIGTLQPGESRTFTVPYIVTQEDVDNGSITNTASTNGQDLDGNPLEDTDDATANADQNPSVSIEKSLGDQGYTGVGDELNYTLTVTNTGNVTLTNVVVTDPLTGLNQTIPELAPGETVEIPVTYIVTQADVNNGSVTNTAEVTADDPTGQQVDDDEVTINGGKTGQVNLIKTVDESAFYQAGDTLHYNIALVNTGNVDITDATVTDPLTGFTEDIPLLEAGDTLLFTTEHIVTQEEVDAGTVVNTVEFDGLDPDGNEVVDTDETTTNGAKNPELTVNKSSVQDEYTDGEVITYNITVTNTGNVTLTNVVVTDPLTGMNETIPTLAPGETVTFTEQYTVTTADVTNGSITNTATAEGQDPDGDDVTDGDDNTIHPSGEDRPELRVIKELEEFGYSDDGQELHYTVTVINSGNVTLTDITVTDPLTGLNTTIASLDPGESEVYELTYTVSQEDVDDAVISNTATAETSTPEVLADSDTKIIYGTQTPDIELRKGVREKGYKSVGDVLNYAILVRNEGNVTLSNVEVTDPTMGIDQTFATLAPDELQRIDFTYTVVQEDLDRGYVENIADVTSTAPMGEVLMDQDTVRISAAQNPQLSFEKSAAEASYAAVGDEINYTITVSNTGNISFFDLVVTDPLTGLDTNIGTLSPGDVEQVTATYTVTQEDLDNGNVTNSAAVDGVDYDDNPVNETSTVVVPAVQNPQFTVTKTPDISEFDQPGQLINYEITVTNSGNITISNVNASDPQAANGPDYQSGDTNDDGIMEVGETWTYSADYTTTQEDVDNGGFTNTVTASGTPAGGNLSNGTASATVSAVQNPSWTIVKTSTTSPNTYSNPGDQLTYEIAVQNTGNVSIRNITISDPGADSSPVLEGGDTDGDMELDVDETWVYEVAHAATQADLDAGSYNNTATASGNPAGGSLADISDDETVPAALNPAWTLTKVSTTQPNSFNSQDDLLIFELQLENTGNVTISEVQLLDGQVSEGPTYRGGDVDQDNQLDVGETWNYSANYRTVQADVDNGEFVNTATASGTVAAGSLEDATGEAIVPAITNPQLTITKSVEETGFTAPGEVLNYTITVTNTGNQTIAEVEVLDPLTGLTETIPSLAPGEVYTYNETYTVTQNDLDVGSIENTASATGLDPDGNTVTSEDIEVINGSQSPALDLIKGVSENGYINAGEVVHYTLVTQNTGNVTLFDLTIVDTLINQTIEIDQLDPGERQRFDEPYTITQEDVDRGEIANTATITGTDINGNELTDSDSELLIGTQLPSMSASKASSTNNYDAVGDTIRYTFTLTNTGNVTLSDVLVDDPNAEITSTNPVASIAPDENVVLNGIHIVTQEDLDAGKYTNQATAIGDDTNGNPISATTNRVTVPAIQNPQLTVTKSTTTGEYDEVGDVIDYAITVENTGNVTISNINVTDPKADFLGSTNIAQLAPGESITLDAQHVVVQADLDAGEYVNISKATGKDPNNKNVTDNSNEVVVPAIQNPAMEVVKSSSKTTYSTVGESIPYTIVVTNTGNVTMHDIEVTDPKAEIISGSPIASLAPGASAEISAEHVVVQADIDQGSYTNQATATGKDPLDNSQSVVSNEVTLTAIQTASFEITKATTTPVYEAVGDVVLYELEVVNTGNVTLHNIVVTDPKAEITNGSPITTLSPGKTARVTAEHSITQADLDAGSYTNQATASGLDVNDQRITNTSNEVTVTAIQSPEITVTKTASPLNYEAVGEEIAYTIVVTNTGNVTLSAVTVEDPLTGLDESITTLAPGERETYEFTITIDQADLDQGEITNTASTTASDPNGQEVSDSDDAIVSAIQNPAIELTKEGDRSSVFEVGERINYTFTVTNSGNLTLSDVVVNDPLTGLSETIEVLDPGETLTFNDSHVVTQTDMDNGRIPNTATASGTAANGTLVNDSDDFLVTADQIKAIEVTKEGDRFTYDEVGQVIQYELAVTNTGNVTLSNVTFTDLQLDFEQNLGELAPGQTKTYTALEYELTQADLDNGSFLNTTTATGEAPDGETLSDEDSFEADALQAGAIGIEKFGTPRYFTKAGDQITYTVNVINQGNVTLTNVTVIDPITGLNETIPSLAPGEYETFNTLYVVSQADVDNTTLLNRATATGQMPDGEEVSDFDEFRVYSYSVPAIEITKEPNVNTFAEAGDVIEYTLSVENVGNQTLTDVVVSDPLTGFSQTIATMAPGQVETFSTTYTTTQEDVDRRELANTATATGTAPDGDMVTDEDRAVVVPLWSASLDLQKTADPLLISQAGEEITYTFVLTNTGNITLTEVRISDSLIGAEQLVGTMEPGASQTYTVTYQATQAQIDYGRITNVATATAVAPNGQSGTVEDRAIVLVRRSGEIQVTKTADIGTVNAAGEEINYEIVVTNIGNVTLTDVVVTDPLTGLTETIPSMDPAQSEQFSTTYTVTQEDMDAGEIANTAIANGTTPANQNVSDADEENVLAKRSGEITVEKLPQLPSFASVGTTIPYEITVSNNGNVTLTDVIVTDPLTGLNQSVGTMEPGASLTYNTAYLSTQADLDNGVVTNVATAEGRTPNSYLLIDRDTANVPAEQTPSLELVKTADVDEYSSVGEVINYTLTVTNTGNVSLTNGSLTDPLTGINLNGGELAPGETKVFTASYTVTQEDLNRGSITNIATVRGNTPSGDRVEDEDTLVINGIQNAAIDLTKGSSIGNFDQAGDVIRYFLTAVNTGNVTLNEVTVTDPLTGLDEVIGSLEPEERKTLVTRYTVTQADMDAGQVVNDAVVIGTAPNDQTVTDSASVVVTGIQTADISLIKTSDVNEYDQVNDVINYSLEVHNTGNVTLAPVQVTDPLSGTDQEIGELSPGETVTVDASYTIVQGDLDAGSVINNAAVSGLSPAGDEVSDEDSVEVLAVRNPAIQLDKTANVTSFGEVGQIITYTLVATNIGNVTLEEVVISDPHNSFTDTVGILAPGQQVEVTSTYMATQVDMDHGNITNHAVVTGVGPSATQVSDEATVVIPADQLIELSLNKTANPKTYAAEGQEITYTLSVTNEGNVTLHNVLTDDPLSGFSQVTPQLAPDSTVTFTVPYTITQNDLDVGTVVNEATAQGNAPDGTQAADTDMATIIAKQAPGIEVVKTASPKTYSSPGEVITYTIGVTNIGNVTLQEVNVDDPLTGLDSFVVTLAPGESRTYTTSYTVSQADIDGGIVENTAMADGKSPSGERVFDEDTEEVDALRAGAITIDKTADPKIFDAAGDVVTYTITVSNAGNLTLTDVDIVDDKVGFNESIPGLSPGQSESYTLDYTLTQTDIDGVIVVNTATASGLTLDGQEVEDVDKATIVARGEGAIELNKSASVKIYYAPGEVITYTLTVENIGTVTLTDVTVNDPLTGFDQTIGGLAPGEVQTFTADYTVTQQDIDNGRIINVATAEGYTPTDQLVQSDDRALTESVRTVDSGKISVSKTAATQTFDEAGDVINYQVVVTNAGIVTLTDIHVTDPLTGMDETVPTMAPGDTITYTTSYSILQEDLDSGEVTNLVYAEGTTPIGRVVEDTDDARVRGLQASAILLEKTADPMVYYEVGDEITYTLVAYNIGNTTLSDAEVSDPLTGFVSTGEVIAPGDSVLYTTTYAITQEDIDGGRVINTATVTAVDPGQVEITSEDEARVTALRLGRMSIEKTSTTTSYDEVGDVIDYTVTVTNIGNATLSNVTIKDPLTGMDEQVPQLIPGQEVIFTTEYTVSQADLDHGEVHNTATAKGYTPIGRQIEIRDDVLVPALENPAIALTKTPDVVEYSAVGDLINYTLEVVNTGNVTLSSVAVTDPLTGLDHNVGTLSPGQRAAVQSTYRILQADMDKGSVFNTGHTSGVSPSGNTIRETANAEVFAVQEPAISLVKEANKDTVSQVGERVVYSLTVTNTGNVSLYDLALIDSMTRFRETGAVMAPGVTVTLQASYEVTQADLDAGSIQNVAFVEGLDPNQTPVTDQDTAMVNVFQIPSISLEKSADRDTVYEAGENILYSLTVINTGNVTLEEVSITDPLTGMDDVIGVLQPGESTTLESNYASTQADMDAGQINNTAVTQGTSPGQVIVEDEDSFQIVAAQTANLSLTKTASPTTYSEVGEVITYQLITTNKGAVSLAQVTVQDPHTGLMEEIGGLAPGDTSSLTTTYTITQEDLNNGSVTNIATASGLPPSGVAIEVQDSAKVSALQHPQINIEKSADKPIVYEDGEVITYTLVVSNTGNVDLTEVSVEDPLTGLDETIPGLAPGDTISFTEAYTVTVVDLARALPIINTATATGQGINGEEVEDTDQATVQVGCEDNTLLTGRVFDQGSDLPLSNVPVILVPENNELGEGLMVLTDDDGQYVFEGVGVGRYTLQVFDRNLNKTQELYPVNGNSKVITVQNCGYLTFDFPYAPSGIPVINGYVWYDLNSDEVQNEWFDANGDGQVTQNSLTPRAIVDISSWEWFDFNGDGSYEGPENEGELNKAGFGNPQGANIEIEGPNGYFRKATINAYGFWQHALENADPYGEYTITLVPDSTFARNGIGLAATGLVSMLPNSGARLSAIQENLICEFTTEQVLAKMVTPGDVPDFDYGLSCRLEEEEIIANDDDFGEFVLSYDAVMGNVLDNDLFNGESARPEDVTIVVTDNDGLLGLNVADNGNLTVVPGVNEPRNYELAYDLLETGDEENFDAAIITITLVNDEVDLAITKTSFDAAIYEGDEFEYELVVTNNHDTDATNVIISDVLPDELTYLGSDISTSSDDIVVNTNVNGQQMAWAMPSLPVGGVVTITIQVEAGSPAMITNTAEVEAFEDDVNPDDNTATDINEINPFRIPNVITPNNDGDNDTFEVLGLGKFDTNRITIFNRYGDHVLEQEDYQNDWDAPGQAAGTYYYILLCYDEDGTEHEFKGWIQVIKD</sequence>
<accession>A0A2Z4IMI7</accession>
<reference evidence="5 6" key="1">
    <citation type="submission" date="2018-06" db="EMBL/GenBank/DDBJ databases">
        <title>Echinicola strongylocentroti sp. nov., isolated from a sea urchin Strongylocentrotus intermedius.</title>
        <authorList>
            <person name="Bae S.S."/>
        </authorList>
    </citation>
    <scope>NUCLEOTIDE SEQUENCE [LARGE SCALE GENOMIC DNA]</scope>
    <source>
        <strain evidence="5 6">MEBiC08714</strain>
    </source>
</reference>
<feature type="domain" description="DUF7507" evidence="4">
    <location>
        <begin position="4449"/>
        <end position="4545"/>
    </location>
</feature>
<feature type="domain" description="DUF7507" evidence="4">
    <location>
        <begin position="2403"/>
        <end position="2499"/>
    </location>
</feature>
<feature type="compositionally biased region" description="Polar residues" evidence="1">
    <location>
        <begin position="1383"/>
        <end position="1394"/>
    </location>
</feature>
<feature type="domain" description="DUF7507" evidence="4">
    <location>
        <begin position="2169"/>
        <end position="2271"/>
    </location>
</feature>
<feature type="domain" description="DUF7507" evidence="4">
    <location>
        <begin position="3381"/>
        <end position="3475"/>
    </location>
</feature>
<dbReference type="Proteomes" id="UP000248688">
    <property type="component" value="Chromosome"/>
</dbReference>
<evidence type="ECO:0000259" key="4">
    <source>
        <dbReference type="Pfam" id="PF24346"/>
    </source>
</evidence>
<feature type="domain" description="DUF11" evidence="3">
    <location>
        <begin position="31"/>
        <end position="143"/>
    </location>
</feature>
<feature type="region of interest" description="Disordered" evidence="1">
    <location>
        <begin position="1703"/>
        <end position="1736"/>
    </location>
</feature>
<feature type="domain" description="DUF7507" evidence="4">
    <location>
        <begin position="4665"/>
        <end position="4759"/>
    </location>
</feature>
<feature type="domain" description="DUF7507" evidence="4">
    <location>
        <begin position="622"/>
        <end position="723"/>
    </location>
</feature>
<dbReference type="InterPro" id="IPR001434">
    <property type="entry name" value="OmcB-like_DUF11"/>
</dbReference>
<feature type="domain" description="DUF7507" evidence="4">
    <location>
        <begin position="5309"/>
        <end position="5404"/>
    </location>
</feature>
<dbReference type="InterPro" id="IPR047589">
    <property type="entry name" value="DUF11_rpt"/>
</dbReference>
<evidence type="ECO:0008006" key="7">
    <source>
        <dbReference type="Google" id="ProtNLM"/>
    </source>
</evidence>
<feature type="domain" description="DUF7507" evidence="4">
    <location>
        <begin position="2054"/>
        <end position="2154"/>
    </location>
</feature>
<dbReference type="Pfam" id="PF01345">
    <property type="entry name" value="DUF11"/>
    <property type="match status" value="3"/>
</dbReference>
<evidence type="ECO:0000256" key="2">
    <source>
        <dbReference type="SAM" id="SignalP"/>
    </source>
</evidence>
<feature type="domain" description="DUF7507" evidence="4">
    <location>
        <begin position="1627"/>
        <end position="1722"/>
    </location>
</feature>
<dbReference type="InterPro" id="IPR013783">
    <property type="entry name" value="Ig-like_fold"/>
</dbReference>
<feature type="domain" description="DUF7507" evidence="4">
    <location>
        <begin position="854"/>
        <end position="949"/>
    </location>
</feature>
<feature type="domain" description="DUF7507" evidence="4">
    <location>
        <begin position="2727"/>
        <end position="2825"/>
    </location>
</feature>
<feature type="domain" description="DUF7507" evidence="4">
    <location>
        <begin position="1947"/>
        <end position="2043"/>
    </location>
</feature>
<feature type="domain" description="DUF7507" evidence="4">
    <location>
        <begin position="3164"/>
        <end position="3260"/>
    </location>
</feature>
<dbReference type="InterPro" id="IPR026341">
    <property type="entry name" value="T9SS_type_B"/>
</dbReference>
<dbReference type="Gene3D" id="2.60.40.10">
    <property type="entry name" value="Immunoglobulins"/>
    <property type="match status" value="4"/>
</dbReference>
<feature type="domain" description="DUF7507" evidence="4">
    <location>
        <begin position="5094"/>
        <end position="5189"/>
    </location>
</feature>
<dbReference type="Pfam" id="PF24346">
    <property type="entry name" value="DUF7507"/>
    <property type="match status" value="49"/>
</dbReference>
<feature type="domain" description="DUF7507" evidence="4">
    <location>
        <begin position="4022"/>
        <end position="4117"/>
    </location>
</feature>
<dbReference type="NCBIfam" id="TIGR04131">
    <property type="entry name" value="Bac_Flav_CTERM"/>
    <property type="match status" value="1"/>
</dbReference>
<organism evidence="5 6">
    <name type="scientific">Echinicola strongylocentroti</name>
    <dbReference type="NCBI Taxonomy" id="1795355"/>
    <lineage>
        <taxon>Bacteria</taxon>
        <taxon>Pseudomonadati</taxon>
        <taxon>Bacteroidota</taxon>
        <taxon>Cytophagia</taxon>
        <taxon>Cytophagales</taxon>
        <taxon>Cyclobacteriaceae</taxon>
        <taxon>Echinicola</taxon>
    </lineage>
</organism>
<feature type="region of interest" description="Disordered" evidence="1">
    <location>
        <begin position="1382"/>
        <end position="1427"/>
    </location>
</feature>
<feature type="signal peptide" evidence="2">
    <location>
        <begin position="1"/>
        <end position="25"/>
    </location>
</feature>
<feature type="domain" description="DUF7507" evidence="4">
    <location>
        <begin position="738"/>
        <end position="838"/>
    </location>
</feature>
<feature type="compositionally biased region" description="Polar residues" evidence="1">
    <location>
        <begin position="472"/>
        <end position="484"/>
    </location>
</feature>
<feature type="domain" description="DUF7507" evidence="4">
    <location>
        <begin position="3487"/>
        <end position="3582"/>
    </location>
</feature>
<evidence type="ECO:0000256" key="1">
    <source>
        <dbReference type="SAM" id="MobiDB-lite"/>
    </source>
</evidence>
<feature type="region of interest" description="Disordered" evidence="1">
    <location>
        <begin position="1273"/>
        <end position="1295"/>
    </location>
</feature>
<proteinExistence type="predicted"/>
<feature type="compositionally biased region" description="Polar residues" evidence="1">
    <location>
        <begin position="2139"/>
        <end position="2157"/>
    </location>
</feature>
<feature type="domain" description="DUF7507" evidence="4">
    <location>
        <begin position="4558"/>
        <end position="4652"/>
    </location>
</feature>
<feature type="domain" description="DUF7507" evidence="4">
    <location>
        <begin position="273"/>
        <end position="373"/>
    </location>
</feature>
<keyword evidence="2" id="KW-0732">Signal</keyword>
<feature type="region of interest" description="Disordered" evidence="1">
    <location>
        <begin position="2134"/>
        <end position="2157"/>
    </location>
</feature>
<dbReference type="Pfam" id="PF13585">
    <property type="entry name" value="CHU_C"/>
    <property type="match status" value="1"/>
</dbReference>
<evidence type="ECO:0000313" key="6">
    <source>
        <dbReference type="Proteomes" id="UP000248688"/>
    </source>
</evidence>
<dbReference type="InterPro" id="IPR055354">
    <property type="entry name" value="DUF7507"/>
</dbReference>
<dbReference type="SUPFAM" id="SSF49478">
    <property type="entry name" value="Cna protein B-type domain"/>
    <property type="match status" value="1"/>
</dbReference>
<feature type="domain" description="DUF7507" evidence="4">
    <location>
        <begin position="1414"/>
        <end position="1510"/>
    </location>
</feature>
<feature type="domain" description="DUF7507" evidence="4">
    <location>
        <begin position="5201"/>
        <end position="5298"/>
    </location>
</feature>
<feature type="compositionally biased region" description="Polar residues" evidence="1">
    <location>
        <begin position="1273"/>
        <end position="1292"/>
    </location>
</feature>
<feature type="domain" description="DUF11" evidence="3">
    <location>
        <begin position="152"/>
        <end position="268"/>
    </location>
</feature>
<feature type="domain" description="DUF7507" evidence="4">
    <location>
        <begin position="3594"/>
        <end position="3686"/>
    </location>
</feature>
<protein>
    <recommendedName>
        <fullName evidence="7">DUF11 domain-containing protein</fullName>
    </recommendedName>
</protein>
<evidence type="ECO:0000313" key="5">
    <source>
        <dbReference type="EMBL" id="AWW32115.1"/>
    </source>
</evidence>
<feature type="domain" description="DUF7507" evidence="4">
    <location>
        <begin position="1840"/>
        <end position="1935"/>
    </location>
</feature>
<name>A0A2Z4IMI7_9BACT</name>
<feature type="chain" id="PRO_5016325814" description="DUF11 domain-containing protein" evidence="2">
    <location>
        <begin position="26"/>
        <end position="6227"/>
    </location>
</feature>
<feature type="domain" description="DUF7507" evidence="4">
    <location>
        <begin position="2948"/>
        <end position="3045"/>
    </location>
</feature>
<feature type="domain" description="DUF7507" evidence="4">
    <location>
        <begin position="389"/>
        <end position="490"/>
    </location>
</feature>
<feature type="domain" description="DUF7507" evidence="4">
    <location>
        <begin position="4990"/>
        <end position="5081"/>
    </location>
</feature>
<feature type="domain" description="DUF7507" evidence="4">
    <location>
        <begin position="4129"/>
        <end position="4224"/>
    </location>
</feature>
<feature type="domain" description="DUF7507" evidence="4">
    <location>
        <begin position="2837"/>
        <end position="2930"/>
    </location>
</feature>
<feature type="domain" description="DUF7507" evidence="4">
    <location>
        <begin position="960"/>
        <end position="1060"/>
    </location>
</feature>
<feature type="region of interest" description="Disordered" evidence="1">
    <location>
        <begin position="1608"/>
        <end position="1628"/>
    </location>
</feature>
<feature type="domain" description="DUF7507" evidence="4">
    <location>
        <begin position="1522"/>
        <end position="1616"/>
    </location>
</feature>
<dbReference type="PANTHER" id="PTHR34819">
    <property type="entry name" value="LARGE CYSTEINE-RICH PERIPLASMIC PROTEIN OMCB"/>
    <property type="match status" value="1"/>
</dbReference>
<feature type="domain" description="DUF7507" evidence="4">
    <location>
        <begin position="505"/>
        <end position="607"/>
    </location>
</feature>
<feature type="domain" description="DUF7507" evidence="4">
    <location>
        <begin position="1079"/>
        <end position="1177"/>
    </location>
</feature>
<feature type="domain" description="DUF7507" evidence="4">
    <location>
        <begin position="1736"/>
        <end position="1825"/>
    </location>
</feature>
<feature type="domain" description="DUF7507" evidence="4">
    <location>
        <begin position="4235"/>
        <end position="4331"/>
    </location>
</feature>
<dbReference type="OrthoDB" id="904955at2"/>
<feature type="domain" description="DUF7507" evidence="4">
    <location>
        <begin position="4345"/>
        <end position="4438"/>
    </location>
</feature>
<feature type="compositionally biased region" description="Acidic residues" evidence="1">
    <location>
        <begin position="1608"/>
        <end position="1619"/>
    </location>
</feature>
<feature type="domain" description="DUF7507" evidence="4">
    <location>
        <begin position="1193"/>
        <end position="1292"/>
    </location>
</feature>
<feature type="domain" description="DUF7507" evidence="4">
    <location>
        <begin position="5416"/>
        <end position="5509"/>
    </location>
</feature>
<feature type="region of interest" description="Disordered" evidence="1">
    <location>
        <begin position="998"/>
        <end position="1019"/>
    </location>
</feature>
<feature type="domain" description="DUF7507" evidence="4">
    <location>
        <begin position="4775"/>
        <end position="4869"/>
    </location>
</feature>
<feature type="domain" description="DUF7507" evidence="4">
    <location>
        <begin position="3273"/>
        <end position="3368"/>
    </location>
</feature>
<dbReference type="InterPro" id="IPR051172">
    <property type="entry name" value="Chlamydia_OmcB"/>
</dbReference>
<dbReference type="PANTHER" id="PTHR34819:SF3">
    <property type="entry name" value="CELL SURFACE PROTEIN"/>
    <property type="match status" value="1"/>
</dbReference>
<feature type="domain" description="DUF7507" evidence="4">
    <location>
        <begin position="3702"/>
        <end position="3796"/>
    </location>
</feature>
<dbReference type="SMART" id="SM00710">
    <property type="entry name" value="PbH1"/>
    <property type="match status" value="13"/>
</dbReference>
<feature type="domain" description="DUF7507" evidence="4">
    <location>
        <begin position="3914"/>
        <end position="4010"/>
    </location>
</feature>
<dbReference type="KEGG" id="est:DN752_19325"/>
<gene>
    <name evidence="5" type="ORF">DN752_19325</name>
</gene>